<dbReference type="GO" id="GO:0005886">
    <property type="term" value="C:plasma membrane"/>
    <property type="evidence" value="ECO:0007669"/>
    <property type="project" value="UniProtKB-SubCell"/>
</dbReference>
<evidence type="ECO:0000256" key="2">
    <source>
        <dbReference type="ARBA" id="ARBA00009212"/>
    </source>
</evidence>
<evidence type="ECO:0000256" key="1">
    <source>
        <dbReference type="ARBA" id="ARBA00004651"/>
    </source>
</evidence>
<reference evidence="9 10" key="1">
    <citation type="submission" date="2019-10" db="EMBL/GenBank/DDBJ databases">
        <title>Alkaliphilus serpentinus sp. nov. and Alkaliphilus pronyensis sp. nov., two novel anaerobic alkaliphilic species isolated from the serpentinized-hosted hydrothermal field of the Prony Bay (New Caledonia).</title>
        <authorList>
            <person name="Postec A."/>
        </authorList>
    </citation>
    <scope>NUCLEOTIDE SEQUENCE [LARGE SCALE GENOMIC DNA]</scope>
    <source>
        <strain evidence="9 10">LacT</strain>
    </source>
</reference>
<keyword evidence="7 8" id="KW-0472">Membrane</keyword>
<dbReference type="RefSeq" id="WP_151864387.1">
    <property type="nucleotide sequence ID" value="NZ_WBZB01000002.1"/>
</dbReference>
<feature type="transmembrane region" description="Helical" evidence="8">
    <location>
        <begin position="59"/>
        <end position="78"/>
    </location>
</feature>
<proteinExistence type="inferred from homology"/>
<dbReference type="PANTHER" id="PTHR34702:SF1">
    <property type="entry name" value="NA(+)_H(+) ANTIPORTER SUBUNIT F"/>
    <property type="match status" value="1"/>
</dbReference>
<dbReference type="GO" id="GO:0015385">
    <property type="term" value="F:sodium:proton antiporter activity"/>
    <property type="evidence" value="ECO:0007669"/>
    <property type="project" value="TreeGrafter"/>
</dbReference>
<keyword evidence="3" id="KW-0813">Transport</keyword>
<comment type="similarity">
    <text evidence="2">Belongs to the CPA3 antiporters (TC 2.A.63) subunit F family.</text>
</comment>
<evidence type="ECO:0000256" key="3">
    <source>
        <dbReference type="ARBA" id="ARBA00022448"/>
    </source>
</evidence>
<dbReference type="AlphaFoldDB" id="A0A833M9I4"/>
<dbReference type="EMBL" id="WBZB01000002">
    <property type="protein sequence ID" value="KAB3533570.1"/>
    <property type="molecule type" value="Genomic_DNA"/>
</dbReference>
<dbReference type="InterPro" id="IPR007208">
    <property type="entry name" value="MrpF/PhaF-like"/>
</dbReference>
<evidence type="ECO:0000256" key="6">
    <source>
        <dbReference type="ARBA" id="ARBA00022989"/>
    </source>
</evidence>
<keyword evidence="5 8" id="KW-0812">Transmembrane</keyword>
<dbReference type="OrthoDB" id="9799958at2"/>
<comment type="subcellular location">
    <subcellularLocation>
        <location evidence="1">Cell membrane</location>
        <topology evidence="1">Multi-pass membrane protein</topology>
    </subcellularLocation>
</comment>
<feature type="transmembrane region" description="Helical" evidence="8">
    <location>
        <begin position="6"/>
        <end position="22"/>
    </location>
</feature>
<accession>A0A833M9I4</accession>
<name>A0A833M9I4_9FIRM</name>
<protein>
    <submittedName>
        <fullName evidence="9">Cation:proton antiporter</fullName>
    </submittedName>
</protein>
<feature type="transmembrane region" description="Helical" evidence="8">
    <location>
        <begin position="34"/>
        <end position="53"/>
    </location>
</feature>
<evidence type="ECO:0000256" key="7">
    <source>
        <dbReference type="ARBA" id="ARBA00023136"/>
    </source>
</evidence>
<comment type="caution">
    <text evidence="9">The sequence shown here is derived from an EMBL/GenBank/DDBJ whole genome shotgun (WGS) entry which is preliminary data.</text>
</comment>
<evidence type="ECO:0000313" key="10">
    <source>
        <dbReference type="Proteomes" id="UP000465601"/>
    </source>
</evidence>
<keyword evidence="6 8" id="KW-1133">Transmembrane helix</keyword>
<keyword evidence="10" id="KW-1185">Reference proteome</keyword>
<dbReference type="Pfam" id="PF04066">
    <property type="entry name" value="MrpF_PhaF"/>
    <property type="match status" value="1"/>
</dbReference>
<dbReference type="PANTHER" id="PTHR34702">
    <property type="entry name" value="NA(+)/H(+) ANTIPORTER SUBUNIT F1"/>
    <property type="match status" value="1"/>
</dbReference>
<gene>
    <name evidence="9" type="ORF">F8153_00525</name>
</gene>
<evidence type="ECO:0000313" key="9">
    <source>
        <dbReference type="EMBL" id="KAB3533570.1"/>
    </source>
</evidence>
<sequence>MITNSILVITIFLSVLAFASLYRAYIGPTPADRVVAINVISTKVTVLIVLLAMMTNQDAFVDVAVVYAMMGFVTTVSVSKYMEKGKLF</sequence>
<dbReference type="Proteomes" id="UP000465601">
    <property type="component" value="Unassembled WGS sequence"/>
</dbReference>
<keyword evidence="4" id="KW-1003">Cell membrane</keyword>
<evidence type="ECO:0000256" key="8">
    <source>
        <dbReference type="SAM" id="Phobius"/>
    </source>
</evidence>
<organism evidence="9 10">
    <name type="scientific">Alkaliphilus serpentinus</name>
    <dbReference type="NCBI Taxonomy" id="1482731"/>
    <lineage>
        <taxon>Bacteria</taxon>
        <taxon>Bacillati</taxon>
        <taxon>Bacillota</taxon>
        <taxon>Clostridia</taxon>
        <taxon>Peptostreptococcales</taxon>
        <taxon>Natronincolaceae</taxon>
        <taxon>Alkaliphilus</taxon>
    </lineage>
</organism>
<evidence type="ECO:0000256" key="4">
    <source>
        <dbReference type="ARBA" id="ARBA00022475"/>
    </source>
</evidence>
<evidence type="ECO:0000256" key="5">
    <source>
        <dbReference type="ARBA" id="ARBA00022692"/>
    </source>
</evidence>